<comment type="function">
    <text evidence="8">Part of the outer membrane protein assembly complex, which is involved in assembly and insertion of beta-barrel proteins into the outer membrane.</text>
</comment>
<dbReference type="Pfam" id="PF01103">
    <property type="entry name" value="Omp85"/>
    <property type="match status" value="1"/>
</dbReference>
<accession>A0A1A6C8Z4</accession>
<dbReference type="RefSeq" id="WP_082954411.1">
    <property type="nucleotide sequence ID" value="NZ_JQSG02000001.1"/>
</dbReference>
<dbReference type="InterPro" id="IPR010827">
    <property type="entry name" value="BamA/TamA_POTRA"/>
</dbReference>
<dbReference type="Pfam" id="PF07244">
    <property type="entry name" value="POTRA"/>
    <property type="match status" value="4"/>
</dbReference>
<feature type="domain" description="POTRA" evidence="10">
    <location>
        <begin position="271"/>
        <end position="349"/>
    </location>
</feature>
<keyword evidence="4 8" id="KW-0732">Signal</keyword>
<dbReference type="GO" id="GO:0051205">
    <property type="term" value="P:protein insertion into membrane"/>
    <property type="evidence" value="ECO:0007669"/>
    <property type="project" value="UniProtKB-UniRule"/>
</dbReference>
<dbReference type="GO" id="GO:1990063">
    <property type="term" value="C:Bam protein complex"/>
    <property type="evidence" value="ECO:0007669"/>
    <property type="project" value="TreeGrafter"/>
</dbReference>
<dbReference type="InterPro" id="IPR000184">
    <property type="entry name" value="Bac_surfAg_D15"/>
</dbReference>
<comment type="similarity">
    <text evidence="8">Belongs to the BamA family.</text>
</comment>
<evidence type="ECO:0000256" key="2">
    <source>
        <dbReference type="ARBA" id="ARBA00022452"/>
    </source>
</evidence>
<gene>
    <name evidence="8" type="primary">bamA</name>
    <name evidence="11" type="ORF">Thpro_020753</name>
</gene>
<evidence type="ECO:0000259" key="10">
    <source>
        <dbReference type="PROSITE" id="PS51779"/>
    </source>
</evidence>
<evidence type="ECO:0000256" key="7">
    <source>
        <dbReference type="ARBA" id="ARBA00023237"/>
    </source>
</evidence>
<keyword evidence="7 8" id="KW-0998">Cell outer membrane</keyword>
<evidence type="ECO:0000256" key="6">
    <source>
        <dbReference type="ARBA" id="ARBA00023136"/>
    </source>
</evidence>
<evidence type="ECO:0000256" key="4">
    <source>
        <dbReference type="ARBA" id="ARBA00022729"/>
    </source>
</evidence>
<dbReference type="InterPro" id="IPR034746">
    <property type="entry name" value="POTRA"/>
</dbReference>
<evidence type="ECO:0000256" key="3">
    <source>
        <dbReference type="ARBA" id="ARBA00022692"/>
    </source>
</evidence>
<protein>
    <recommendedName>
        <fullName evidence="8 9">Outer membrane protein assembly factor BamA</fullName>
    </recommendedName>
</protein>
<keyword evidence="5 8" id="KW-0677">Repeat</keyword>
<dbReference type="PROSITE" id="PS51779">
    <property type="entry name" value="POTRA"/>
    <property type="match status" value="5"/>
</dbReference>
<evidence type="ECO:0000256" key="9">
    <source>
        <dbReference type="NCBIfam" id="TIGR03303"/>
    </source>
</evidence>
<dbReference type="EMBL" id="JQSG02000001">
    <property type="protein sequence ID" value="OBS11037.1"/>
    <property type="molecule type" value="Genomic_DNA"/>
</dbReference>
<keyword evidence="6 8" id="KW-0472">Membrane</keyword>
<organism evidence="11 12">
    <name type="scientific">Acidihalobacter prosperus</name>
    <dbReference type="NCBI Taxonomy" id="160660"/>
    <lineage>
        <taxon>Bacteria</taxon>
        <taxon>Pseudomonadati</taxon>
        <taxon>Pseudomonadota</taxon>
        <taxon>Gammaproteobacteria</taxon>
        <taxon>Chromatiales</taxon>
        <taxon>Ectothiorhodospiraceae</taxon>
        <taxon>Acidihalobacter</taxon>
    </lineage>
</organism>
<feature type="domain" description="POTRA" evidence="10">
    <location>
        <begin position="180"/>
        <end position="268"/>
    </location>
</feature>
<feature type="signal peptide" evidence="8">
    <location>
        <begin position="1"/>
        <end position="22"/>
    </location>
</feature>
<comment type="caution">
    <text evidence="11">The sequence shown here is derived from an EMBL/GenBank/DDBJ whole genome shotgun (WGS) entry which is preliminary data.</text>
</comment>
<evidence type="ECO:0000256" key="1">
    <source>
        <dbReference type="ARBA" id="ARBA00004370"/>
    </source>
</evidence>
<dbReference type="Gene3D" id="3.10.20.310">
    <property type="entry name" value="membrane protein fhac"/>
    <property type="match status" value="5"/>
</dbReference>
<dbReference type="GO" id="GO:0043165">
    <property type="term" value="P:Gram-negative-bacterium-type cell outer membrane assembly"/>
    <property type="evidence" value="ECO:0007669"/>
    <property type="project" value="UniProtKB-UniRule"/>
</dbReference>
<dbReference type="STRING" id="160660.BJI67_06330"/>
<dbReference type="InterPro" id="IPR023707">
    <property type="entry name" value="OM_assembly_BamA"/>
</dbReference>
<dbReference type="Proteomes" id="UP000029273">
    <property type="component" value="Unassembled WGS sequence"/>
</dbReference>
<dbReference type="PANTHER" id="PTHR12815:SF23">
    <property type="entry name" value="OUTER MEMBRANE PROTEIN ASSEMBLY FACTOR BAMA"/>
    <property type="match status" value="1"/>
</dbReference>
<dbReference type="NCBIfam" id="TIGR03303">
    <property type="entry name" value="OM_YaeT"/>
    <property type="match status" value="1"/>
</dbReference>
<comment type="subcellular location">
    <subcellularLocation>
        <location evidence="8">Cell outer membrane</location>
    </subcellularLocation>
    <subcellularLocation>
        <location evidence="1">Membrane</location>
    </subcellularLocation>
</comment>
<feature type="domain" description="POTRA" evidence="10">
    <location>
        <begin position="352"/>
        <end position="426"/>
    </location>
</feature>
<evidence type="ECO:0000256" key="8">
    <source>
        <dbReference type="HAMAP-Rule" id="MF_01430"/>
    </source>
</evidence>
<feature type="domain" description="POTRA" evidence="10">
    <location>
        <begin position="29"/>
        <end position="96"/>
    </location>
</feature>
<proteinExistence type="inferred from homology"/>
<feature type="domain" description="POTRA" evidence="10">
    <location>
        <begin position="97"/>
        <end position="177"/>
    </location>
</feature>
<keyword evidence="12" id="KW-1185">Reference proteome</keyword>
<dbReference type="InterPro" id="IPR039910">
    <property type="entry name" value="D15-like"/>
</dbReference>
<dbReference type="Gene3D" id="2.40.160.50">
    <property type="entry name" value="membrane protein fhac: a member of the omp85/tpsb transporter family"/>
    <property type="match status" value="1"/>
</dbReference>
<dbReference type="PANTHER" id="PTHR12815">
    <property type="entry name" value="SORTING AND ASSEMBLY MACHINERY SAMM50 PROTEIN FAMILY MEMBER"/>
    <property type="match status" value="1"/>
</dbReference>
<dbReference type="OrthoDB" id="9803054at2"/>
<evidence type="ECO:0000313" key="11">
    <source>
        <dbReference type="EMBL" id="OBS11037.1"/>
    </source>
</evidence>
<dbReference type="HAMAP" id="MF_01430">
    <property type="entry name" value="OM_assembly_BamA"/>
    <property type="match status" value="1"/>
</dbReference>
<sequence precursor="true">MILKRSLCIPVLMTLLCAEAHAATGADKFKVSGIEVQGLQRISEGTVFAYLPIHVGETFDDAESSKIISALYHTGFFSDVSLYRQNHVLIVKVKERPAINDIKYSGNKVISNDQLKLVLMQAHVAKAQIYKPEVLEQLQNALRDQYFSRGKYNVKIDTTVKHLPRNRVNIDIKIVEGRTAKIKQVNIVGNHAYNEQHLRDLLDVGIPPWWAFLSDRDKYSRERLNKSLESLRSEYLDHGYIDFALDSTQVALTPSHRHIYVDINIHEGDQYKVSSVKLAGNLLYPKAELEKLISIKPGEIFSRKKVTDSIKALTKLYGDHGYAFANINPIPEIDRKNKTIGLAFFIDPGKRVYVNQIHFFGNKSTQGEVLRREMRQLEGSQYSAKEIERSKIRLQRLPFIESVNIDTQRVPGSDNEVNLDVHVKERLAGSFMASVGYSQFEGVILSTSVSTNNFLGEGKAIQLGVNTSAINTLYQLNYRNPYYTLNGVSRSVNLYYQRTNTTQVYVVDYSSDRLGGTVTYGIPISEYDRLDASYGYQGIKVQPGTTPSQTVTDFIARHGNNYSMFKLGLGFSHDSRNRTVFPTEGNYQTLDLSLITPGSSIKYYKLGYDNHQYLPITHALTLSLSGTLGYGAGYGGTHTLPFFDTYYAGGINSVAGYQDYSLGPQDPVSGLPVGGDLKVVGRMSLIFPMPFLKNSSSVRLSTFVDAGNVFATPQTYKTKDLRASAGIGLEWLSPIGPLSFSVAKPLNAKPGDHLQLFQFNIGTYF</sequence>
<evidence type="ECO:0000256" key="5">
    <source>
        <dbReference type="ARBA" id="ARBA00022737"/>
    </source>
</evidence>
<evidence type="ECO:0000313" key="12">
    <source>
        <dbReference type="Proteomes" id="UP000029273"/>
    </source>
</evidence>
<name>A0A1A6C8Z4_9GAMM</name>
<comment type="subunit">
    <text evidence="8">Part of the Bam complex.</text>
</comment>
<reference evidence="11 12" key="1">
    <citation type="journal article" date="2014" name="Genome Announc.">
        <title>Draft Genome Sequence of the Iron-Oxidizing, Acidophilic, and Halotolerant 'Thiobacillus prosperus' Type Strain DSM 5130.</title>
        <authorList>
            <person name="Ossandon F.J."/>
            <person name="Cardenas J.P."/>
            <person name="Corbett M."/>
            <person name="Quatrini R."/>
            <person name="Holmes D.S."/>
            <person name="Watkin E."/>
        </authorList>
    </citation>
    <scope>NUCLEOTIDE SEQUENCE [LARGE SCALE GENOMIC DNA]</scope>
    <source>
        <strain evidence="11 12">DSM 5130</strain>
    </source>
</reference>
<keyword evidence="3 8" id="KW-0812">Transmembrane</keyword>
<feature type="chain" id="PRO_5009002889" description="Outer membrane protein assembly factor BamA" evidence="8">
    <location>
        <begin position="23"/>
        <end position="765"/>
    </location>
</feature>
<dbReference type="AlphaFoldDB" id="A0A1A6C8Z4"/>
<keyword evidence="2 8" id="KW-1134">Transmembrane beta strand</keyword>
<dbReference type="PIRSF" id="PIRSF006076">
    <property type="entry name" value="OM_assembly_OMP85"/>
    <property type="match status" value="1"/>
</dbReference>